<dbReference type="OrthoDB" id="2846443at2"/>
<organism evidence="1">
    <name type="scientific">Chlorobium chlorochromatii (strain CaD3)</name>
    <dbReference type="NCBI Taxonomy" id="340177"/>
    <lineage>
        <taxon>Bacteria</taxon>
        <taxon>Pseudomonadati</taxon>
        <taxon>Chlorobiota</taxon>
        <taxon>Chlorobiia</taxon>
        <taxon>Chlorobiales</taxon>
        <taxon>Chlorobiaceae</taxon>
        <taxon>Chlorobium/Pelodictyon group</taxon>
        <taxon>Chlorobium</taxon>
    </lineage>
</organism>
<dbReference type="EMBL" id="CP000108">
    <property type="protein sequence ID" value="ABB27582.1"/>
    <property type="molecule type" value="Genomic_DNA"/>
</dbReference>
<gene>
    <name evidence="1" type="ordered locus">Cag_0308</name>
</gene>
<protein>
    <submittedName>
        <fullName evidence="1">Uncharacterized protein</fullName>
    </submittedName>
</protein>
<sequence>MSEDKRHRTKFYSIEDMSGGHQLSKAETLLDNFNAAADFSLNDLLEFYNIKLYFDKNLFLTTWTEDKKKSYKANVELAYNQLKERIYKVTDESLEQGLTDIEYNFYDDYWSLLNNINDLKKITDTILTEVLGKHPRQISYILKEKKLVDKYDKTIRNFLIGYSDSAQILLSSLEEKDTLGRREKNHFPKSLTLNDKETIINSYLDTDEPNLNYVRLIENSRDTSEFKLSDKTRLKAKKKSKELNDKVLENGHTWNVGVGVSLSKDQKEPFKFKSEGTTFEASYSESFIDMLPTDLDLFLVFKYLFFYTDEKNLISLVSKQSELDVLERTFMKSKNEYEIGFSFFRKENLSNLQLYIFSDYLKRKNKSLESIINSYVTSLNESISPNKIVFKLPLNESSYLEKIRTLTPDFEFFLKQYKLLIDEKSIDLELIQISSTPIRISEIYSNKTKKYLYSDDNLILQLKYLFFSDQSHLYYVKHFENKYHCLFDLLTNENVKLEYFENYQKDTIQSLINDGYLKLSNDEYVTLNKEILIYLIGELHHKEVISYWNYPVQCRPVMDELIEKKLVIAENTLLSRQERNYYNFYLNKKEFTNGYDLRNKYLHGTNAFSEKEHEFDYHRLLKLIILTLLKIDDDLHAEK</sequence>
<reference evidence="1" key="1">
    <citation type="submission" date="2005-08" db="EMBL/GenBank/DDBJ databases">
        <title>Complete sequence of Chlorobium chlorochromatii CaD3.</title>
        <authorList>
            <person name="Copeland A."/>
            <person name="Lucas S."/>
            <person name="Lapidus A."/>
            <person name="Barry K."/>
            <person name="Detter J.C."/>
            <person name="Glavina T."/>
            <person name="Hammon N."/>
            <person name="Israni S."/>
            <person name="Pitluck S."/>
            <person name="Bryant D."/>
            <person name="Schmutz J."/>
            <person name="Larimer F."/>
            <person name="Land M."/>
            <person name="Kyrpides N."/>
            <person name="Ivanova N."/>
            <person name="Richardson P."/>
        </authorList>
    </citation>
    <scope>NUCLEOTIDE SEQUENCE [LARGE SCALE GENOMIC DNA]</scope>
    <source>
        <strain evidence="1">CaD3</strain>
    </source>
</reference>
<dbReference type="KEGG" id="cch:Cag_0308"/>
<dbReference type="AlphaFoldDB" id="Q3ATU3"/>
<name>Q3ATU3_CHLCH</name>
<evidence type="ECO:0000313" key="1">
    <source>
        <dbReference type="EMBL" id="ABB27582.1"/>
    </source>
</evidence>
<dbReference type="eggNOG" id="ENOG502Z8SZ">
    <property type="taxonomic scope" value="Bacteria"/>
</dbReference>
<dbReference type="HOGENOM" id="CLU_027481_0_0_10"/>
<accession>Q3ATU3</accession>
<dbReference type="STRING" id="340177.Cag_0308"/>
<proteinExistence type="predicted"/>